<organism evidence="1">
    <name type="scientific">Maize chlorotic dwarf virus</name>
    <dbReference type="NCBI Taxonomy" id="51354"/>
    <lineage>
        <taxon>Viruses</taxon>
        <taxon>Riboviria</taxon>
        <taxon>Orthornavirae</taxon>
        <taxon>Pisuviricota</taxon>
        <taxon>Pisoniviricetes</taxon>
        <taxon>Picornavirales</taxon>
        <taxon>Secoviridae</taxon>
        <taxon>Waikavirus</taxon>
        <taxon>Ritunrivirus</taxon>
        <taxon>Waikavirus zeae</taxon>
    </lineage>
</organism>
<evidence type="ECO:0000313" key="1">
    <source>
        <dbReference type="EMBL" id="AAR14149.1"/>
    </source>
</evidence>
<dbReference type="EMBL" id="AY362551">
    <property type="protein sequence ID" value="AAR14149.1"/>
    <property type="molecule type" value="Genomic_RNA"/>
</dbReference>
<reference evidence="1" key="1">
    <citation type="submission" date="2003-08" db="EMBL/GenBank/DDBJ databases">
        <authorList>
            <person name="Chaouch Hamada R."/>
            <person name="Redinbaugh M.G."/>
            <person name="Gingery R.E."/>
            <person name="Willie K."/>
            <person name="Hogenhout S.A."/>
        </authorList>
    </citation>
    <scope>NUCLEOTIDE SEQUENCE</scope>
    <source>
        <strain evidence="1">Severe</strain>
    </source>
</reference>
<sequence length="32" mass="3642">MEMVHVTPGIYLVEEHGLVVEINSTLCWTPML</sequence>
<protein>
    <submittedName>
        <fullName evidence="1">Putative S protein</fullName>
    </submittedName>
</protein>
<accession>Q6EEL2</accession>
<name>Q6EEL2_9SECO</name>
<reference evidence="1" key="2">
    <citation type="journal article" date="2004" name="Virology">
        <title>Accumulation of maize chlorotic dwarf virus proteins in its plant host and leafhopper vector.</title>
        <authorList>
            <person name="Chaouch-Hamada R."/>
            <person name="Redinbaugh M.G."/>
            <person name="Gingery R.E."/>
            <person name="Willie K."/>
            <person name="Hogenhout S.A."/>
        </authorList>
    </citation>
    <scope>NUCLEOTIDE SEQUENCE</scope>
    <source>
        <strain evidence="1">Severe</strain>
    </source>
</reference>
<proteinExistence type="predicted"/>